<gene>
    <name evidence="2" type="ORF">NCTC13102_01133</name>
</gene>
<sequence>MNISSNISSRVVFSSIFFFMAIFVFLSLIVSSLSDTFAQLFLVFSAPYRAYDFVNNILLLGWVIMCVVFVLKSLQNNINNLFDRYLAGGIGLIVFIVFITRILGNHATETINITYGLSNKLSGIFLDNLLLICVFILLYIFFILCPLLLGALKWRLNIFNKWGERLEFYKPSLNVSLFMLFACGIQPFYDKNNLWLYLDLWTFYVGLLLLVIMLYRDNKAFGFYEYANVLWLIIGVLIFIFSSKVISQTNYNTTRMIFIIIALMGWCGDWMSASMQRESKPKQNPKWQNLKKQNPKMQDMDIQNLNNQEQNLKKLDSGNKNIFHILKRKK</sequence>
<feature type="transmembrane region" description="Helical" evidence="1">
    <location>
        <begin position="227"/>
        <end position="247"/>
    </location>
</feature>
<organism evidence="2 3">
    <name type="scientific">Helicobacter fennelliae</name>
    <dbReference type="NCBI Taxonomy" id="215"/>
    <lineage>
        <taxon>Bacteria</taxon>
        <taxon>Pseudomonadati</taxon>
        <taxon>Campylobacterota</taxon>
        <taxon>Epsilonproteobacteria</taxon>
        <taxon>Campylobacterales</taxon>
        <taxon>Helicobacteraceae</taxon>
        <taxon>Helicobacter</taxon>
    </lineage>
</organism>
<evidence type="ECO:0000313" key="3">
    <source>
        <dbReference type="Proteomes" id="UP000250166"/>
    </source>
</evidence>
<evidence type="ECO:0000313" key="2">
    <source>
        <dbReference type="EMBL" id="SQB98668.1"/>
    </source>
</evidence>
<evidence type="ECO:0000256" key="1">
    <source>
        <dbReference type="SAM" id="Phobius"/>
    </source>
</evidence>
<proteinExistence type="predicted"/>
<keyword evidence="1" id="KW-1133">Transmembrane helix</keyword>
<keyword evidence="1" id="KW-0812">Transmembrane</keyword>
<feature type="transmembrane region" description="Helical" evidence="1">
    <location>
        <begin position="124"/>
        <end position="152"/>
    </location>
</feature>
<feature type="transmembrane region" description="Helical" evidence="1">
    <location>
        <begin position="53"/>
        <end position="73"/>
    </location>
</feature>
<accession>A0A2X3B0F7</accession>
<dbReference type="RefSeq" id="WP_112058634.1">
    <property type="nucleotide sequence ID" value="NZ_UAWL01000006.1"/>
</dbReference>
<dbReference type="EMBL" id="UAWL01000006">
    <property type="protein sequence ID" value="SQB98668.1"/>
    <property type="molecule type" value="Genomic_DNA"/>
</dbReference>
<name>A0A2X3B0F7_9HELI</name>
<feature type="transmembrane region" description="Helical" evidence="1">
    <location>
        <begin position="253"/>
        <end position="273"/>
    </location>
</feature>
<feature type="transmembrane region" description="Helical" evidence="1">
    <location>
        <begin position="173"/>
        <end position="189"/>
    </location>
</feature>
<feature type="transmembrane region" description="Helical" evidence="1">
    <location>
        <begin position="12"/>
        <end position="33"/>
    </location>
</feature>
<keyword evidence="1" id="KW-0472">Membrane</keyword>
<reference evidence="2 3" key="1">
    <citation type="submission" date="2018-06" db="EMBL/GenBank/DDBJ databases">
        <authorList>
            <consortium name="Pathogen Informatics"/>
            <person name="Doyle S."/>
        </authorList>
    </citation>
    <scope>NUCLEOTIDE SEQUENCE [LARGE SCALE GENOMIC DNA]</scope>
    <source>
        <strain evidence="2 3">NCTC13102</strain>
    </source>
</reference>
<dbReference type="Proteomes" id="UP000250166">
    <property type="component" value="Unassembled WGS sequence"/>
</dbReference>
<feature type="transmembrane region" description="Helical" evidence="1">
    <location>
        <begin position="85"/>
        <end position="104"/>
    </location>
</feature>
<protein>
    <submittedName>
        <fullName evidence="2">Membrane protein</fullName>
    </submittedName>
</protein>
<dbReference type="AlphaFoldDB" id="A0A2X3B0F7"/>
<feature type="transmembrane region" description="Helical" evidence="1">
    <location>
        <begin position="195"/>
        <end position="215"/>
    </location>
</feature>